<evidence type="ECO:0000313" key="3">
    <source>
        <dbReference type="Proteomes" id="UP000236743"/>
    </source>
</evidence>
<proteinExistence type="predicted"/>
<name>A0A1H5UX88_9HYPH</name>
<feature type="region of interest" description="Disordered" evidence="1">
    <location>
        <begin position="45"/>
        <end position="83"/>
    </location>
</feature>
<dbReference type="EMBL" id="FNUY01000002">
    <property type="protein sequence ID" value="SEF79689.1"/>
    <property type="molecule type" value="Genomic_DNA"/>
</dbReference>
<reference evidence="2 3" key="1">
    <citation type="submission" date="2016-10" db="EMBL/GenBank/DDBJ databases">
        <authorList>
            <person name="de Groot N.N."/>
        </authorList>
    </citation>
    <scope>NUCLEOTIDE SEQUENCE [LARGE SCALE GENOMIC DNA]</scope>
    <source>
        <strain evidence="2 3">DSM 26656</strain>
    </source>
</reference>
<evidence type="ECO:0000313" key="2">
    <source>
        <dbReference type="EMBL" id="SEF79689.1"/>
    </source>
</evidence>
<dbReference type="RefSeq" id="WP_103871357.1">
    <property type="nucleotide sequence ID" value="NZ_FNUY01000002.1"/>
</dbReference>
<protein>
    <submittedName>
        <fullName evidence="2">Uncharacterized protein</fullName>
    </submittedName>
</protein>
<dbReference type="OrthoDB" id="8163906at2"/>
<organism evidence="2 3">
    <name type="scientific">Bosea lathyri</name>
    <dbReference type="NCBI Taxonomy" id="1036778"/>
    <lineage>
        <taxon>Bacteria</taxon>
        <taxon>Pseudomonadati</taxon>
        <taxon>Pseudomonadota</taxon>
        <taxon>Alphaproteobacteria</taxon>
        <taxon>Hyphomicrobiales</taxon>
        <taxon>Boseaceae</taxon>
        <taxon>Bosea</taxon>
    </lineage>
</organism>
<dbReference type="AlphaFoldDB" id="A0A1H5UX88"/>
<gene>
    <name evidence="2" type="ORF">SAMN04488115_10265</name>
</gene>
<accession>A0A1H5UX88</accession>
<keyword evidence="3" id="KW-1185">Reference proteome</keyword>
<sequence length="83" mass="8797">MTSASLPRIVAFALFGVLTGCVSNQPVSEVPAQVVVTSVPPQRSYLDPGPVPTRGDGPNYVRSNIAGSPNTDDRFGSDLLPRW</sequence>
<feature type="compositionally biased region" description="Polar residues" evidence="1">
    <location>
        <begin position="61"/>
        <end position="70"/>
    </location>
</feature>
<evidence type="ECO:0000256" key="1">
    <source>
        <dbReference type="SAM" id="MobiDB-lite"/>
    </source>
</evidence>
<dbReference type="Proteomes" id="UP000236743">
    <property type="component" value="Unassembled WGS sequence"/>
</dbReference>